<feature type="transmembrane region" description="Helical" evidence="1">
    <location>
        <begin position="118"/>
        <end position="142"/>
    </location>
</feature>
<comment type="caution">
    <text evidence="2">The sequence shown here is derived from an EMBL/GenBank/DDBJ whole genome shotgun (WGS) entry which is preliminary data.</text>
</comment>
<protein>
    <submittedName>
        <fullName evidence="2">Membrane protein</fullName>
    </submittedName>
</protein>
<dbReference type="eggNOG" id="COG1253">
    <property type="taxonomic scope" value="Bacteria"/>
</dbReference>
<feature type="transmembrane region" description="Helical" evidence="1">
    <location>
        <begin position="25"/>
        <end position="45"/>
    </location>
</feature>
<feature type="transmembrane region" description="Helical" evidence="1">
    <location>
        <begin position="57"/>
        <end position="82"/>
    </location>
</feature>
<dbReference type="RefSeq" id="WP_035129375.1">
    <property type="nucleotide sequence ID" value="NZ_JPMD01000001.1"/>
</dbReference>
<evidence type="ECO:0000256" key="1">
    <source>
        <dbReference type="SAM" id="Phobius"/>
    </source>
</evidence>
<reference evidence="2 3" key="1">
    <citation type="submission" date="2014-07" db="EMBL/GenBank/DDBJ databases">
        <title>Draft genome of Clostridium sulfidigenes 113A isolated from sediments associated with methane hydrate from Krishna Godavari basin.</title>
        <authorList>
            <person name="Honkalas V.S."/>
            <person name="Dabir A.P."/>
            <person name="Arora P."/>
            <person name="Dhakephalkar P.K."/>
        </authorList>
    </citation>
    <scope>NUCLEOTIDE SEQUENCE [LARGE SCALE GENOMIC DNA]</scope>
    <source>
        <strain evidence="2 3">113A</strain>
    </source>
</reference>
<dbReference type="Proteomes" id="UP000028542">
    <property type="component" value="Unassembled WGS sequence"/>
</dbReference>
<dbReference type="EMBL" id="JPMD01000001">
    <property type="protein sequence ID" value="KEZ88897.1"/>
    <property type="molecule type" value="Genomic_DNA"/>
</dbReference>
<keyword evidence="1" id="KW-0812">Transmembrane</keyword>
<gene>
    <name evidence="2" type="ORF">IO99_01690</name>
</gene>
<keyword evidence="3" id="KW-1185">Reference proteome</keyword>
<dbReference type="STRING" id="318464.IO99_01690"/>
<dbReference type="AlphaFoldDB" id="A0A084JIW3"/>
<sequence length="194" mass="20726">MESDSSRRNKKAKNKECKKKNTKEALWITKITIYTIIISGTASLLSESTLPRVNASLAFTILVLIIFLGVIFDVIGTAVTAANEIPFHAMAAKKIKEAKIAVKMIRNASKVSNFCNDVVGDVCGIISGAVGVVIVAKILQLYPYDSEILIASGISAMIAGATVGGKAIGKKFAITNSNNILYAVAKVIYFIKRG</sequence>
<keyword evidence="1" id="KW-1133">Transmembrane helix</keyword>
<evidence type="ECO:0000313" key="3">
    <source>
        <dbReference type="Proteomes" id="UP000028542"/>
    </source>
</evidence>
<keyword evidence="1" id="KW-0472">Membrane</keyword>
<name>A0A084JIW3_9CLOT</name>
<accession>A0A084JIW3</accession>
<proteinExistence type="predicted"/>
<organism evidence="2 3">
    <name type="scientific">Clostridium sulfidigenes</name>
    <dbReference type="NCBI Taxonomy" id="318464"/>
    <lineage>
        <taxon>Bacteria</taxon>
        <taxon>Bacillati</taxon>
        <taxon>Bacillota</taxon>
        <taxon>Clostridia</taxon>
        <taxon>Eubacteriales</taxon>
        <taxon>Clostridiaceae</taxon>
        <taxon>Clostridium</taxon>
    </lineage>
</organism>
<feature type="transmembrane region" description="Helical" evidence="1">
    <location>
        <begin position="148"/>
        <end position="168"/>
    </location>
</feature>
<evidence type="ECO:0000313" key="2">
    <source>
        <dbReference type="EMBL" id="KEZ88897.1"/>
    </source>
</evidence>